<evidence type="ECO:0000256" key="1">
    <source>
        <dbReference type="SAM" id="Phobius"/>
    </source>
</evidence>
<feature type="transmembrane region" description="Helical" evidence="1">
    <location>
        <begin position="73"/>
        <end position="91"/>
    </location>
</feature>
<dbReference type="EMBL" id="FNGP01000001">
    <property type="protein sequence ID" value="SDL15448.1"/>
    <property type="molecule type" value="Genomic_DNA"/>
</dbReference>
<reference evidence="2 3" key="1">
    <citation type="submission" date="2016-10" db="EMBL/GenBank/DDBJ databases">
        <authorList>
            <person name="de Groot N.N."/>
        </authorList>
    </citation>
    <scope>NUCLEOTIDE SEQUENCE [LARGE SCALE GENOMIC DNA]</scope>
    <source>
        <strain evidence="2 3">CGMCC 1.9159</strain>
    </source>
</reference>
<sequence>MTVLAHDEQRAAPLRVPTAMTVAVVPLVAVFTWAVVAAGRVWPEMAWYWTVLVIGLALGWAAIYYFVDVRRHWPLLVAGQWASVVLFVWAVPAATGDDLLGGAALGWAGGLWWGSWAMVGWMVPVAVLHTALRSRSNAGSA</sequence>
<dbReference type="RefSeq" id="WP_093248609.1">
    <property type="nucleotide sequence ID" value="NZ_FNGP01000001.1"/>
</dbReference>
<keyword evidence="1" id="KW-1133">Transmembrane helix</keyword>
<protein>
    <submittedName>
        <fullName evidence="2">Uncharacterized protein</fullName>
    </submittedName>
</protein>
<proteinExistence type="predicted"/>
<organism evidence="2 3">
    <name type="scientific">Tessaracoccus oleiagri</name>
    <dbReference type="NCBI Taxonomy" id="686624"/>
    <lineage>
        <taxon>Bacteria</taxon>
        <taxon>Bacillati</taxon>
        <taxon>Actinomycetota</taxon>
        <taxon>Actinomycetes</taxon>
        <taxon>Propionibacteriales</taxon>
        <taxon>Propionibacteriaceae</taxon>
        <taxon>Tessaracoccus</taxon>
    </lineage>
</organism>
<keyword evidence="3" id="KW-1185">Reference proteome</keyword>
<name>A0A1G9HR64_9ACTN</name>
<evidence type="ECO:0000313" key="3">
    <source>
        <dbReference type="Proteomes" id="UP000199475"/>
    </source>
</evidence>
<feature type="transmembrane region" description="Helical" evidence="1">
    <location>
        <begin position="12"/>
        <end position="34"/>
    </location>
</feature>
<dbReference type="Proteomes" id="UP000199475">
    <property type="component" value="Unassembled WGS sequence"/>
</dbReference>
<evidence type="ECO:0000313" key="2">
    <source>
        <dbReference type="EMBL" id="SDL15448.1"/>
    </source>
</evidence>
<accession>A0A1G9HR64</accession>
<keyword evidence="1" id="KW-0812">Transmembrane</keyword>
<feature type="transmembrane region" description="Helical" evidence="1">
    <location>
        <begin position="46"/>
        <end position="66"/>
    </location>
</feature>
<keyword evidence="1" id="KW-0472">Membrane</keyword>
<dbReference type="STRING" id="686624.SAMN04488242_0476"/>
<feature type="transmembrane region" description="Helical" evidence="1">
    <location>
        <begin position="111"/>
        <end position="132"/>
    </location>
</feature>
<dbReference type="AlphaFoldDB" id="A0A1G9HR64"/>
<gene>
    <name evidence="2" type="ORF">SAMN04488242_0476</name>
</gene>